<protein>
    <submittedName>
        <fullName evidence="1">Uncharacterized protein</fullName>
    </submittedName>
</protein>
<accession>A0AAE8B752</accession>
<gene>
    <name evidence="1" type="ORF">bas11_0082</name>
</gene>
<name>A0AAE8B752_9CAUD</name>
<evidence type="ECO:0000313" key="1">
    <source>
        <dbReference type="EMBL" id="QXV81686.1"/>
    </source>
</evidence>
<reference evidence="2" key="1">
    <citation type="journal article" date="2021" name="PLoS Biol.">
        <title>Systematic exploration of Escherichia coli phage-host interactions with the BASEL phage collection.</title>
        <authorList>
            <person name="Maffei E."/>
            <person name="Shaidullina A."/>
            <person name="Burkolter M."/>
            <person name="Heyer Y."/>
            <person name="Estermann F."/>
            <person name="Druelle V."/>
            <person name="Sauer P."/>
            <person name="Willi L."/>
            <person name="Michaelis S."/>
            <person name="Hilbi H."/>
            <person name="Thaler D.S."/>
            <person name="Harms A."/>
        </authorList>
    </citation>
    <scope>NUCLEOTIDE SEQUENCE [LARGE SCALE GENOMIC DNA]</scope>
    <source>
        <strain evidence="2">Bas11</strain>
    </source>
</reference>
<evidence type="ECO:0000313" key="2">
    <source>
        <dbReference type="Proteomes" id="UP000828706"/>
    </source>
</evidence>
<dbReference type="Proteomes" id="UP000828706">
    <property type="component" value="Segment"/>
</dbReference>
<sequence>MIFVHTYKIGTNENKKERRALWDAEEQALAQQRVLGGVVQAFESIENIETEYAEREHIKELVIDEVACLIDDLTTDAPGSPRNYEPGSAEWDSWKVKTLNNLRNILDGKFNEIR</sequence>
<organism evidence="1 2">
    <name type="scientific">Escherichia phage JohannLBurckhardt</name>
    <dbReference type="NCBI Taxonomy" id="2851975"/>
    <lineage>
        <taxon>Viruses</taxon>
        <taxon>Duplodnaviria</taxon>
        <taxon>Heunggongvirae</taxon>
        <taxon>Uroviricota</taxon>
        <taxon>Caudoviricetes</taxon>
        <taxon>Drexlerviridae</taxon>
        <taxon>Tempevirinae</taxon>
        <taxon>Henuseptimavirus</taxon>
        <taxon>Henuseptimavirus johannburckhardt</taxon>
    </lineage>
</organism>
<proteinExistence type="predicted"/>
<dbReference type="EMBL" id="MZ501085">
    <property type="protein sequence ID" value="QXV81686.1"/>
    <property type="molecule type" value="Genomic_DNA"/>
</dbReference>
<keyword evidence="2" id="KW-1185">Reference proteome</keyword>